<dbReference type="InterPro" id="IPR015422">
    <property type="entry name" value="PyrdxlP-dep_Trfase_small"/>
</dbReference>
<feature type="modified residue" description="N6-(pyridoxal phosphate)lysine" evidence="8">
    <location>
        <position position="228"/>
    </location>
</feature>
<dbReference type="GO" id="GO:0047804">
    <property type="term" value="F:cysteine-S-conjugate beta-lyase activity"/>
    <property type="evidence" value="ECO:0007669"/>
    <property type="project" value="UniProtKB-EC"/>
</dbReference>
<dbReference type="EMBL" id="NFZT01000001">
    <property type="protein sequence ID" value="OWV33639.1"/>
    <property type="molecule type" value="Genomic_DNA"/>
</dbReference>
<evidence type="ECO:0000256" key="2">
    <source>
        <dbReference type="ARBA" id="ARBA00009077"/>
    </source>
</evidence>
<dbReference type="NCBIfam" id="TIGR01324">
    <property type="entry name" value="cysta_beta_ly_B"/>
    <property type="match status" value="1"/>
</dbReference>
<dbReference type="PANTHER" id="PTHR43500">
    <property type="entry name" value="CYSTATHIONINE BETA-LYASE-RELATED"/>
    <property type="match status" value="1"/>
</dbReference>
<dbReference type="InterPro" id="IPR000277">
    <property type="entry name" value="Cys/Met-Metab_PyrdxlP-dep_enz"/>
</dbReference>
<dbReference type="InterPro" id="IPR054542">
    <property type="entry name" value="Cys_met_metab_PP"/>
</dbReference>
<gene>
    <name evidence="11" type="ORF">B5C34_09315</name>
</gene>
<evidence type="ECO:0000256" key="4">
    <source>
        <dbReference type="ARBA" id="ARBA00023239"/>
    </source>
</evidence>
<dbReference type="PANTHER" id="PTHR43500:SF1">
    <property type="entry name" value="CYSTATHIONINE BETA-LYASE-RELATED"/>
    <property type="match status" value="1"/>
</dbReference>
<protein>
    <submittedName>
        <fullName evidence="11">Cystathionine beta-lyase</fullName>
    </submittedName>
</protein>
<keyword evidence="12" id="KW-1185">Reference proteome</keyword>
<evidence type="ECO:0000256" key="8">
    <source>
        <dbReference type="PIRSR" id="PIRSR001434-2"/>
    </source>
</evidence>
<dbReference type="InterPro" id="IPR015421">
    <property type="entry name" value="PyrdxlP-dep_Trfase_major"/>
</dbReference>
<feature type="region of interest" description="Disordered" evidence="10">
    <location>
        <begin position="1"/>
        <end position="32"/>
    </location>
</feature>
<dbReference type="GO" id="GO:0019450">
    <property type="term" value="P:L-cysteine catabolic process to pyruvate"/>
    <property type="evidence" value="ECO:0007669"/>
    <property type="project" value="TreeGrafter"/>
</dbReference>
<dbReference type="Gene3D" id="3.40.640.10">
    <property type="entry name" value="Type I PLP-dependent aspartate aminotransferase-like (Major domain)"/>
    <property type="match status" value="1"/>
</dbReference>
<evidence type="ECO:0000256" key="9">
    <source>
        <dbReference type="RuleBase" id="RU362118"/>
    </source>
</evidence>
<sequence>MGRAVGHQQGDGSRVSGDRPTPGLKPATRLARAGRARRFTQGVVNPPVYHASTCTFETLAEFDARRADPDSGLFYGRRGTPTLWALEEALTSLQEQAEGTRLFPSGVAAIAGAFLSVVRPGDHVLLADSVYEPTRAMAKGLLERLGAEPEYYDPRIGGDVAALFRKNTRAVYMESPGSLTFEVQDVPAICAAAQDAGITTIADNTWASPLLFPALDRGVDIEIQSLTKFVVGHSDVLMGSLTARKSHWPRVKAMALRLGQTVGPDDAYLTLRGLRTLDSRLKRHGESALHIARELARHSAVARVLCPGLDGDPGHELWQRDFAGYSSLFSIELAGGSRSDLAAMVDRLELFSMGFSFGGYESLVLPVDPGELRTATEFRAAGPILRIHIGMEDPGDLLEDLIAGLDRFARQAGLAT</sequence>
<evidence type="ECO:0000313" key="12">
    <source>
        <dbReference type="Proteomes" id="UP000198462"/>
    </source>
</evidence>
<evidence type="ECO:0000313" key="11">
    <source>
        <dbReference type="EMBL" id="OWV33639.1"/>
    </source>
</evidence>
<dbReference type="GO" id="GO:0019346">
    <property type="term" value="P:transsulfuration"/>
    <property type="evidence" value="ECO:0007669"/>
    <property type="project" value="InterPro"/>
</dbReference>
<keyword evidence="4 11" id="KW-0456">Lyase</keyword>
<dbReference type="Pfam" id="PF01053">
    <property type="entry name" value="Cys_Met_Meta_PP"/>
    <property type="match status" value="1"/>
</dbReference>
<comment type="pathway">
    <text evidence="5">Amino-acid biosynthesis; L-methionine biosynthesis via de novo pathway; L-homocysteine from L-cystathionine: step 1/1.</text>
</comment>
<comment type="similarity">
    <text evidence="2 9">Belongs to the trans-sulfuration enzymes family.</text>
</comment>
<comment type="catalytic activity">
    <reaction evidence="7">
        <text>an S-substituted L-cysteine + H2O = a thiol + pyruvate + NH4(+)</text>
        <dbReference type="Rhea" id="RHEA:18121"/>
        <dbReference type="ChEBI" id="CHEBI:15361"/>
        <dbReference type="ChEBI" id="CHEBI:15377"/>
        <dbReference type="ChEBI" id="CHEBI:28938"/>
        <dbReference type="ChEBI" id="CHEBI:29256"/>
        <dbReference type="ChEBI" id="CHEBI:58717"/>
        <dbReference type="EC" id="4.4.1.13"/>
    </reaction>
</comment>
<evidence type="ECO:0000256" key="10">
    <source>
        <dbReference type="SAM" id="MobiDB-lite"/>
    </source>
</evidence>
<dbReference type="Gene3D" id="3.90.1150.10">
    <property type="entry name" value="Aspartate Aminotransferase, domain 1"/>
    <property type="match status" value="1"/>
</dbReference>
<evidence type="ECO:0000256" key="1">
    <source>
        <dbReference type="ARBA" id="ARBA00001933"/>
    </source>
</evidence>
<evidence type="ECO:0000256" key="5">
    <source>
        <dbReference type="ARBA" id="ARBA00046315"/>
    </source>
</evidence>
<evidence type="ECO:0000256" key="3">
    <source>
        <dbReference type="ARBA" id="ARBA00022898"/>
    </source>
</evidence>
<organism evidence="11 12">
    <name type="scientific">Pacificimonas flava</name>
    <dbReference type="NCBI Taxonomy" id="1234595"/>
    <lineage>
        <taxon>Bacteria</taxon>
        <taxon>Pseudomonadati</taxon>
        <taxon>Pseudomonadota</taxon>
        <taxon>Alphaproteobacteria</taxon>
        <taxon>Sphingomonadales</taxon>
        <taxon>Sphingosinicellaceae</taxon>
        <taxon>Pacificimonas</taxon>
    </lineage>
</organism>
<reference evidence="12" key="1">
    <citation type="submission" date="2017-05" db="EMBL/GenBank/DDBJ databases">
        <authorList>
            <person name="Lin X."/>
        </authorList>
    </citation>
    <scope>NUCLEOTIDE SEQUENCE [LARGE SCALE GENOMIC DNA]</scope>
    <source>
        <strain evidence="12">JLT2012</strain>
    </source>
</reference>
<dbReference type="PIRSF" id="PIRSF001434">
    <property type="entry name" value="CGS"/>
    <property type="match status" value="1"/>
</dbReference>
<keyword evidence="3 8" id="KW-0663">Pyridoxal phosphate</keyword>
<dbReference type="SUPFAM" id="SSF53383">
    <property type="entry name" value="PLP-dependent transferases"/>
    <property type="match status" value="1"/>
</dbReference>
<dbReference type="FunFam" id="3.40.640.10:FF:000046">
    <property type="entry name" value="Cystathionine gamma-lyase"/>
    <property type="match status" value="1"/>
</dbReference>
<dbReference type="InterPro" id="IPR006233">
    <property type="entry name" value="Cys_b_lyase_bac"/>
</dbReference>
<dbReference type="OrthoDB" id="9790858at2"/>
<accession>A0A219B764</accession>
<evidence type="ECO:0000256" key="7">
    <source>
        <dbReference type="ARBA" id="ARBA00047625"/>
    </source>
</evidence>
<proteinExistence type="inferred from homology"/>
<dbReference type="InterPro" id="IPR015424">
    <property type="entry name" value="PyrdxlP-dep_Trfase"/>
</dbReference>
<comment type="caution">
    <text evidence="11">The sequence shown here is derived from an EMBL/GenBank/DDBJ whole genome shotgun (WGS) entry which is preliminary data.</text>
</comment>
<name>A0A219B764_9SPHN</name>
<dbReference type="AlphaFoldDB" id="A0A219B764"/>
<comment type="cofactor">
    <cofactor evidence="1 9">
        <name>pyridoxal 5'-phosphate</name>
        <dbReference type="ChEBI" id="CHEBI:597326"/>
    </cofactor>
</comment>
<dbReference type="PROSITE" id="PS00868">
    <property type="entry name" value="CYS_MET_METAB_PP"/>
    <property type="match status" value="1"/>
</dbReference>
<dbReference type="GO" id="GO:0030170">
    <property type="term" value="F:pyridoxal phosphate binding"/>
    <property type="evidence" value="ECO:0007669"/>
    <property type="project" value="InterPro"/>
</dbReference>
<comment type="catalytic activity">
    <reaction evidence="6">
        <text>L,L-cystathionine + H2O = L-homocysteine + pyruvate + NH4(+)</text>
        <dbReference type="Rhea" id="RHEA:13965"/>
        <dbReference type="ChEBI" id="CHEBI:15361"/>
        <dbReference type="ChEBI" id="CHEBI:15377"/>
        <dbReference type="ChEBI" id="CHEBI:28938"/>
        <dbReference type="ChEBI" id="CHEBI:58161"/>
        <dbReference type="ChEBI" id="CHEBI:58199"/>
    </reaction>
</comment>
<evidence type="ECO:0000256" key="6">
    <source>
        <dbReference type="ARBA" id="ARBA00047517"/>
    </source>
</evidence>
<dbReference type="Proteomes" id="UP000198462">
    <property type="component" value="Unassembled WGS sequence"/>
</dbReference>